<reference evidence="2 3" key="1">
    <citation type="journal article" date="2017" name="Nat. Commun.">
        <title>Genome assembly with in vitro proximity ligation data and whole-genome triplication in lettuce.</title>
        <authorList>
            <person name="Reyes-Chin-Wo S."/>
            <person name="Wang Z."/>
            <person name="Yang X."/>
            <person name="Kozik A."/>
            <person name="Arikit S."/>
            <person name="Song C."/>
            <person name="Xia L."/>
            <person name="Froenicke L."/>
            <person name="Lavelle D.O."/>
            <person name="Truco M.J."/>
            <person name="Xia R."/>
            <person name="Zhu S."/>
            <person name="Xu C."/>
            <person name="Xu H."/>
            <person name="Xu X."/>
            <person name="Cox K."/>
            <person name="Korf I."/>
            <person name="Meyers B.C."/>
            <person name="Michelmore R.W."/>
        </authorList>
    </citation>
    <scope>NUCLEOTIDE SEQUENCE [LARGE SCALE GENOMIC DNA]</scope>
    <source>
        <strain evidence="3">cv. Salinas</strain>
        <tissue evidence="2">Seedlings</tissue>
    </source>
</reference>
<keyword evidence="3" id="KW-1185">Reference proteome</keyword>
<evidence type="ECO:0000313" key="3">
    <source>
        <dbReference type="Proteomes" id="UP000235145"/>
    </source>
</evidence>
<evidence type="ECO:0000313" key="2">
    <source>
        <dbReference type="EMBL" id="KAJ0228124.1"/>
    </source>
</evidence>
<dbReference type="InterPro" id="IPR056550">
    <property type="entry name" value="NOL10_2nd"/>
</dbReference>
<dbReference type="PANTHER" id="PTHR14927">
    <property type="entry name" value="NUCLEOLAR PROTEIN 10"/>
    <property type="match status" value="1"/>
</dbReference>
<sequence>MLFITDIKGANILVDMHGYFIDFRLYKKAHAAANPVVYEEYLEKRKKEKDEEERSTRITIKKKLPKVNILGDHCWFWRRRW</sequence>
<accession>A0A9R1XXS8</accession>
<protein>
    <recommendedName>
        <fullName evidence="1">Nucleolar protein 10-like second domain-containing protein</fullName>
    </recommendedName>
</protein>
<dbReference type="Proteomes" id="UP000235145">
    <property type="component" value="Unassembled WGS sequence"/>
</dbReference>
<organism evidence="2 3">
    <name type="scientific">Lactuca sativa</name>
    <name type="common">Garden lettuce</name>
    <dbReference type="NCBI Taxonomy" id="4236"/>
    <lineage>
        <taxon>Eukaryota</taxon>
        <taxon>Viridiplantae</taxon>
        <taxon>Streptophyta</taxon>
        <taxon>Embryophyta</taxon>
        <taxon>Tracheophyta</taxon>
        <taxon>Spermatophyta</taxon>
        <taxon>Magnoliopsida</taxon>
        <taxon>eudicotyledons</taxon>
        <taxon>Gunneridae</taxon>
        <taxon>Pentapetalae</taxon>
        <taxon>asterids</taxon>
        <taxon>campanulids</taxon>
        <taxon>Asterales</taxon>
        <taxon>Asteraceae</taxon>
        <taxon>Cichorioideae</taxon>
        <taxon>Cichorieae</taxon>
        <taxon>Lactucinae</taxon>
        <taxon>Lactuca</taxon>
    </lineage>
</organism>
<gene>
    <name evidence="2" type="ORF">LSAT_V11C100029530</name>
</gene>
<dbReference type="PANTHER" id="PTHR14927:SF0">
    <property type="entry name" value="NUCLEOLAR PROTEIN 10"/>
    <property type="match status" value="1"/>
</dbReference>
<dbReference type="InterPro" id="IPR040382">
    <property type="entry name" value="NOL10/Enp2"/>
</dbReference>
<dbReference type="EMBL" id="NBSK02000001">
    <property type="protein sequence ID" value="KAJ0228124.1"/>
    <property type="molecule type" value="Genomic_DNA"/>
</dbReference>
<proteinExistence type="predicted"/>
<dbReference type="Pfam" id="PF23097">
    <property type="entry name" value="NOL10_2nd"/>
    <property type="match status" value="1"/>
</dbReference>
<comment type="caution">
    <text evidence="2">The sequence shown here is derived from an EMBL/GenBank/DDBJ whole genome shotgun (WGS) entry which is preliminary data.</text>
</comment>
<dbReference type="AlphaFoldDB" id="A0A9R1XXS8"/>
<name>A0A9R1XXS8_LACSA</name>
<evidence type="ECO:0000259" key="1">
    <source>
        <dbReference type="Pfam" id="PF23097"/>
    </source>
</evidence>
<feature type="domain" description="Nucleolar protein 10-like second" evidence="1">
    <location>
        <begin position="4"/>
        <end position="34"/>
    </location>
</feature>